<reference evidence="2 3" key="1">
    <citation type="journal article" date="2019" name="Int. J. Syst. Evol. Microbiol.">
        <title>The Global Catalogue of Microorganisms (GCM) 10K type strain sequencing project: providing services to taxonomists for standard genome sequencing and annotation.</title>
        <authorList>
            <consortium name="The Broad Institute Genomics Platform"/>
            <consortium name="The Broad Institute Genome Sequencing Center for Infectious Disease"/>
            <person name="Wu L."/>
            <person name="Ma J."/>
        </authorList>
    </citation>
    <scope>NUCLEOTIDE SEQUENCE [LARGE SCALE GENOMIC DNA]</scope>
    <source>
        <strain evidence="2 3">JCM 15309</strain>
    </source>
</reference>
<keyword evidence="3" id="KW-1185">Reference proteome</keyword>
<name>A0ABN2QRB4_9ACTN</name>
<evidence type="ECO:0000313" key="2">
    <source>
        <dbReference type="EMBL" id="GAA1957000.1"/>
    </source>
</evidence>
<sequence length="303" mass="31808">MPFFLGVMRFATAGFISAGLALHSPAALADGPGVPGTVTGGDVSSPAAEFADNPDSVAKVKLTELWQRAVDGDVSPEAYEKAAASWRAAHGISKPEGYQALTTTTAASGSTSALAAAAAPPASRTLPLTYYAQIKSYYCGPATGAMLIKITNGAIASRYNGASFAQGHLAGPVHMDTESNGATPWASGGFVRGVNRWRGSNYYVQVDRPSATLMKSALRQSIGSNRMPLAADTVEFKGLRQYNHHPKTLNIGHWILAYGYANSGATVKFADASTPYFTQAAKTFSDVTSTFTTTYLQNNGIAY</sequence>
<protein>
    <recommendedName>
        <fullName evidence="4">Peptidase C39-like domain-containing protein</fullName>
    </recommendedName>
</protein>
<evidence type="ECO:0000313" key="3">
    <source>
        <dbReference type="Proteomes" id="UP001500571"/>
    </source>
</evidence>
<keyword evidence="1" id="KW-0732">Signal</keyword>
<dbReference type="EMBL" id="BAAAPB010000001">
    <property type="protein sequence ID" value="GAA1957000.1"/>
    <property type="molecule type" value="Genomic_DNA"/>
</dbReference>
<feature type="signal peptide" evidence="1">
    <location>
        <begin position="1"/>
        <end position="29"/>
    </location>
</feature>
<dbReference type="RefSeq" id="WP_344044091.1">
    <property type="nucleotide sequence ID" value="NZ_BAAAPB010000001.1"/>
</dbReference>
<proteinExistence type="predicted"/>
<gene>
    <name evidence="2" type="ORF">GCM10009798_15460</name>
</gene>
<evidence type="ECO:0008006" key="4">
    <source>
        <dbReference type="Google" id="ProtNLM"/>
    </source>
</evidence>
<dbReference type="Proteomes" id="UP001500571">
    <property type="component" value="Unassembled WGS sequence"/>
</dbReference>
<comment type="caution">
    <text evidence="2">The sequence shown here is derived from an EMBL/GenBank/DDBJ whole genome shotgun (WGS) entry which is preliminary data.</text>
</comment>
<accession>A0ABN2QRB4</accession>
<organism evidence="2 3">
    <name type="scientific">Nocardioides panacihumi</name>
    <dbReference type="NCBI Taxonomy" id="400774"/>
    <lineage>
        <taxon>Bacteria</taxon>
        <taxon>Bacillati</taxon>
        <taxon>Actinomycetota</taxon>
        <taxon>Actinomycetes</taxon>
        <taxon>Propionibacteriales</taxon>
        <taxon>Nocardioidaceae</taxon>
        <taxon>Nocardioides</taxon>
    </lineage>
</organism>
<evidence type="ECO:0000256" key="1">
    <source>
        <dbReference type="SAM" id="SignalP"/>
    </source>
</evidence>
<feature type="chain" id="PRO_5045477309" description="Peptidase C39-like domain-containing protein" evidence="1">
    <location>
        <begin position="30"/>
        <end position="303"/>
    </location>
</feature>